<dbReference type="Gene3D" id="3.40.50.720">
    <property type="entry name" value="NAD(P)-binding Rossmann-like Domain"/>
    <property type="match status" value="1"/>
</dbReference>
<gene>
    <name evidence="6" type="primary">ISPD_15</name>
    <name evidence="6" type="ORF">CFP56_030957</name>
</gene>
<dbReference type="PRINTS" id="PR00080">
    <property type="entry name" value="SDRFAMILY"/>
</dbReference>
<dbReference type="InterPro" id="IPR000911">
    <property type="entry name" value="Ribosomal_uL11"/>
</dbReference>
<dbReference type="GO" id="GO:0003735">
    <property type="term" value="F:structural constituent of ribosome"/>
    <property type="evidence" value="ECO:0007669"/>
    <property type="project" value="InterPro"/>
</dbReference>
<dbReference type="Gene3D" id="1.10.10.250">
    <property type="entry name" value="Ribosomal protein L11, C-terminal domain"/>
    <property type="match status" value="1"/>
</dbReference>
<comment type="caution">
    <text evidence="6">The sequence shown here is derived from an EMBL/GenBank/DDBJ whole genome shotgun (WGS) entry which is preliminary data.</text>
</comment>
<evidence type="ECO:0000256" key="2">
    <source>
        <dbReference type="ARBA" id="ARBA00010537"/>
    </source>
</evidence>
<dbReference type="GO" id="GO:0005840">
    <property type="term" value="C:ribosome"/>
    <property type="evidence" value="ECO:0007669"/>
    <property type="project" value="UniProtKB-KW"/>
</dbReference>
<dbReference type="EMBL" id="PKMF04000519">
    <property type="protein sequence ID" value="KAK7827603.1"/>
    <property type="molecule type" value="Genomic_DNA"/>
</dbReference>
<dbReference type="InterPro" id="IPR036796">
    <property type="entry name" value="Ribosomal_uL11_N_sf"/>
</dbReference>
<dbReference type="GO" id="GO:0006412">
    <property type="term" value="P:translation"/>
    <property type="evidence" value="ECO:0007669"/>
    <property type="project" value="InterPro"/>
</dbReference>
<evidence type="ECO:0000313" key="6">
    <source>
        <dbReference type="EMBL" id="KAK7827603.1"/>
    </source>
</evidence>
<dbReference type="SUPFAM" id="SSF54747">
    <property type="entry name" value="Ribosomal L11/L12e N-terminal domain"/>
    <property type="match status" value="1"/>
</dbReference>
<dbReference type="SUPFAM" id="SSF51735">
    <property type="entry name" value="NAD(P)-binding Rossmann-fold domains"/>
    <property type="match status" value="1"/>
</dbReference>
<dbReference type="PRINTS" id="PR00081">
    <property type="entry name" value="GDHRDH"/>
</dbReference>
<evidence type="ECO:0000256" key="1">
    <source>
        <dbReference type="ARBA" id="ARBA00006484"/>
    </source>
</evidence>
<dbReference type="AlphaFoldDB" id="A0AAW0JM25"/>
<dbReference type="FunFam" id="3.40.50.720:FF:000084">
    <property type="entry name" value="Short-chain dehydrogenase reductase"/>
    <property type="match status" value="1"/>
</dbReference>
<name>A0AAW0JM25_QUESU</name>
<dbReference type="GO" id="GO:1990904">
    <property type="term" value="C:ribonucleoprotein complex"/>
    <property type="evidence" value="ECO:0007669"/>
    <property type="project" value="UniProtKB-KW"/>
</dbReference>
<evidence type="ECO:0000256" key="4">
    <source>
        <dbReference type="ARBA" id="ARBA00023274"/>
    </source>
</evidence>
<protein>
    <submittedName>
        <fullName evidence="6">(-)-isopiperitenol/(-)-carveol dehydrogenase</fullName>
    </submittedName>
</protein>
<dbReference type="Proteomes" id="UP000237347">
    <property type="component" value="Unassembled WGS sequence"/>
</dbReference>
<dbReference type="InterPro" id="IPR020904">
    <property type="entry name" value="Sc_DH/Rdtase_CS"/>
</dbReference>
<keyword evidence="4" id="KW-0687">Ribonucleoprotein</keyword>
<dbReference type="InterPro" id="IPR036769">
    <property type="entry name" value="Ribosomal_uL11_C_sf"/>
</dbReference>
<feature type="domain" description="Large ribosomal subunit protein uL11 C-terminal" evidence="5">
    <location>
        <begin position="290"/>
        <end position="350"/>
    </location>
</feature>
<organism evidence="6 7">
    <name type="scientific">Quercus suber</name>
    <name type="common">Cork oak</name>
    <dbReference type="NCBI Taxonomy" id="58331"/>
    <lineage>
        <taxon>Eukaryota</taxon>
        <taxon>Viridiplantae</taxon>
        <taxon>Streptophyta</taxon>
        <taxon>Embryophyta</taxon>
        <taxon>Tracheophyta</taxon>
        <taxon>Spermatophyta</taxon>
        <taxon>Magnoliopsida</taxon>
        <taxon>eudicotyledons</taxon>
        <taxon>Gunneridae</taxon>
        <taxon>Pentapetalae</taxon>
        <taxon>rosids</taxon>
        <taxon>fabids</taxon>
        <taxon>Fagales</taxon>
        <taxon>Fagaceae</taxon>
        <taxon>Quercus</taxon>
    </lineage>
</organism>
<reference evidence="6 7" key="1">
    <citation type="journal article" date="2018" name="Sci. Data">
        <title>The draft genome sequence of cork oak.</title>
        <authorList>
            <person name="Ramos A.M."/>
            <person name="Usie A."/>
            <person name="Barbosa P."/>
            <person name="Barros P.M."/>
            <person name="Capote T."/>
            <person name="Chaves I."/>
            <person name="Simoes F."/>
            <person name="Abreu I."/>
            <person name="Carrasquinho I."/>
            <person name="Faro C."/>
            <person name="Guimaraes J.B."/>
            <person name="Mendonca D."/>
            <person name="Nobrega F."/>
            <person name="Rodrigues L."/>
            <person name="Saibo N.J.M."/>
            <person name="Varela M.C."/>
            <person name="Egas C."/>
            <person name="Matos J."/>
            <person name="Miguel C.M."/>
            <person name="Oliveira M.M."/>
            <person name="Ricardo C.P."/>
            <person name="Goncalves S."/>
        </authorList>
    </citation>
    <scope>NUCLEOTIDE SEQUENCE [LARGE SCALE GENOMIC DNA]</scope>
    <source>
        <strain evidence="7">cv. HL8</strain>
    </source>
</reference>
<dbReference type="Gene3D" id="3.30.1550.10">
    <property type="entry name" value="Ribosomal protein L11/L12, N-terminal domain"/>
    <property type="match status" value="1"/>
</dbReference>
<comment type="similarity">
    <text evidence="1">Belongs to the short-chain dehydrogenases/reductases (SDR) family.</text>
</comment>
<evidence type="ECO:0000256" key="3">
    <source>
        <dbReference type="ARBA" id="ARBA00022980"/>
    </source>
</evidence>
<dbReference type="PROSITE" id="PS00061">
    <property type="entry name" value="ADH_SHORT"/>
    <property type="match status" value="1"/>
</dbReference>
<dbReference type="PANTHER" id="PTHR42820">
    <property type="entry name" value="SHORT-CHAIN DEHYDROGENASE REDUCTASE"/>
    <property type="match status" value="1"/>
</dbReference>
<dbReference type="Pfam" id="PF13561">
    <property type="entry name" value="adh_short_C2"/>
    <property type="match status" value="1"/>
</dbReference>
<comment type="similarity">
    <text evidence="2">Belongs to the universal ribosomal protein uL11 family.</text>
</comment>
<evidence type="ECO:0000313" key="7">
    <source>
        <dbReference type="Proteomes" id="UP000237347"/>
    </source>
</evidence>
<evidence type="ECO:0000259" key="5">
    <source>
        <dbReference type="Pfam" id="PF00298"/>
    </source>
</evidence>
<keyword evidence="7" id="KW-1185">Reference proteome</keyword>
<dbReference type="InterPro" id="IPR020783">
    <property type="entry name" value="Ribosomal_uL11_C"/>
</dbReference>
<dbReference type="PANTHER" id="PTHR42820:SF13">
    <property type="entry name" value="(-)-ISOPIPERITENOL_(-)-CARVEOL DEHYDROGENASE, MITOCHONDRIAL-LIKE"/>
    <property type="match status" value="1"/>
</dbReference>
<keyword evidence="3" id="KW-0689">Ribosomal protein</keyword>
<dbReference type="InterPro" id="IPR002347">
    <property type="entry name" value="SDR_fam"/>
</dbReference>
<dbReference type="SMART" id="SM00649">
    <property type="entry name" value="RL11"/>
    <property type="match status" value="1"/>
</dbReference>
<dbReference type="Pfam" id="PF00298">
    <property type="entry name" value="Ribosomal_L11"/>
    <property type="match status" value="1"/>
</dbReference>
<dbReference type="SUPFAM" id="SSF46906">
    <property type="entry name" value="Ribosomal protein L11, C-terminal domain"/>
    <property type="match status" value="1"/>
</dbReference>
<sequence>MTDSTPSNKKLQGKVAIITGGAGGIGEATARHFAAHGARAIVIADVQDEKGQNVAVSIGSNICTYVHCDVCDEEQVKALVDTTVKAYGRLDIMYSNAGLGRATHKCEQSVLEVDMSAYDKVMAVNARGMVACVKHAARAMVEGRVRGSIVCTASVVATMGGDKFVDYVMSKHAVLGLVRSASLQLGPYGIRVNCVSPGVVGTALLKDMFGVENEEAEKVYESSAVLKGGVMAPKNVADVVVFLASEDSETAIDPLGLSPKKIREDIAKETAKDWKGLRITVKLTAKVSVVPSIAALVIKALKESEHDLKKTKNIKHNGNIPLDNVIEIAKVMNPSSMVKDLSGTVKEILGA</sequence>
<proteinExistence type="inferred from homology"/>
<dbReference type="InterPro" id="IPR036291">
    <property type="entry name" value="NAD(P)-bd_dom_sf"/>
</dbReference>
<accession>A0AAW0JM25</accession>